<proteinExistence type="predicted"/>
<organism evidence="2 3">
    <name type="scientific">Penicillium alfredii</name>
    <dbReference type="NCBI Taxonomy" id="1506179"/>
    <lineage>
        <taxon>Eukaryota</taxon>
        <taxon>Fungi</taxon>
        <taxon>Dikarya</taxon>
        <taxon>Ascomycota</taxon>
        <taxon>Pezizomycotina</taxon>
        <taxon>Eurotiomycetes</taxon>
        <taxon>Eurotiomycetidae</taxon>
        <taxon>Eurotiales</taxon>
        <taxon>Aspergillaceae</taxon>
        <taxon>Penicillium</taxon>
    </lineage>
</organism>
<reference evidence="2" key="2">
    <citation type="journal article" date="2023" name="IMA Fungus">
        <title>Comparative genomic study of the Penicillium genus elucidates a diverse pangenome and 15 lateral gene transfer events.</title>
        <authorList>
            <person name="Petersen C."/>
            <person name="Sorensen T."/>
            <person name="Nielsen M.R."/>
            <person name="Sondergaard T.E."/>
            <person name="Sorensen J.L."/>
            <person name="Fitzpatrick D.A."/>
            <person name="Frisvad J.C."/>
            <person name="Nielsen K.L."/>
        </authorList>
    </citation>
    <scope>NUCLEOTIDE SEQUENCE</scope>
    <source>
        <strain evidence="2">IBT 34128</strain>
    </source>
</reference>
<dbReference type="EMBL" id="JAPMSZ010000004">
    <property type="protein sequence ID" value="KAJ5105471.1"/>
    <property type="molecule type" value="Genomic_DNA"/>
</dbReference>
<evidence type="ECO:0000313" key="3">
    <source>
        <dbReference type="Proteomes" id="UP001141434"/>
    </source>
</evidence>
<feature type="signal peptide" evidence="1">
    <location>
        <begin position="1"/>
        <end position="20"/>
    </location>
</feature>
<reference evidence="2" key="1">
    <citation type="submission" date="2022-11" db="EMBL/GenBank/DDBJ databases">
        <authorList>
            <person name="Petersen C."/>
        </authorList>
    </citation>
    <scope>NUCLEOTIDE SEQUENCE</scope>
    <source>
        <strain evidence="2">IBT 34128</strain>
    </source>
</reference>
<dbReference type="AlphaFoldDB" id="A0A9W9FS74"/>
<accession>A0A9W9FS74</accession>
<feature type="chain" id="PRO_5040772526" description="Secreted protein" evidence="1">
    <location>
        <begin position="21"/>
        <end position="133"/>
    </location>
</feature>
<keyword evidence="3" id="KW-1185">Reference proteome</keyword>
<comment type="caution">
    <text evidence="2">The sequence shown here is derived from an EMBL/GenBank/DDBJ whole genome shotgun (WGS) entry which is preliminary data.</text>
</comment>
<name>A0A9W9FS74_9EURO</name>
<dbReference type="RefSeq" id="XP_056514467.1">
    <property type="nucleotide sequence ID" value="XM_056653400.1"/>
</dbReference>
<protein>
    <recommendedName>
        <fullName evidence="4">Secreted protein</fullName>
    </recommendedName>
</protein>
<evidence type="ECO:0008006" key="4">
    <source>
        <dbReference type="Google" id="ProtNLM"/>
    </source>
</evidence>
<gene>
    <name evidence="2" type="ORF">NUU61_002818</name>
</gene>
<dbReference type="Proteomes" id="UP001141434">
    <property type="component" value="Unassembled WGS sequence"/>
</dbReference>
<evidence type="ECO:0000256" key="1">
    <source>
        <dbReference type="SAM" id="SignalP"/>
    </source>
</evidence>
<dbReference type="GeneID" id="81392568"/>
<sequence>MKLTATVALVALAISAEASASDSSAAIVDKRSNWKNSFDGQRVYRTPGCERDDGASYAYVWSRCVPSTEPNGKDELASAGDWLEGQPWCWLVDKNSNWQKCGGSHEIVDWAIQESACATKEMSPRGGCSKDTY</sequence>
<keyword evidence="1" id="KW-0732">Signal</keyword>
<evidence type="ECO:0000313" key="2">
    <source>
        <dbReference type="EMBL" id="KAJ5105471.1"/>
    </source>
</evidence>